<feature type="domain" description="HAMP" evidence="9">
    <location>
        <begin position="148"/>
        <end position="201"/>
    </location>
</feature>
<dbReference type="AlphaFoldDB" id="A0A553ZU43"/>
<dbReference type="OrthoDB" id="2168386at2"/>
<sequence length="512" mass="56413">MAYNIADRLALSRGYLLFDDQEYLERFKEVSLESQEIAEVVTQHSNEEAFMNAMVQAKEWEDVLTFQVFGLMVDEEFELATRIMDERSTPIANEMMQTFQQLAEEERLSITASIESIVKSGERLQLITYIMAATVVLIILWLSFHISTLISSPLAHLAKEANTIAGGDLRGKPIQIKSRDEISVVSHSFNKMRGALKGLIGSTARMAVDVTQTVHTLSLKSKKTAQSVREISTVLRELSNAAEQNSTLTAKSLTAAQAVNSTVSSISTAVATATTAAKQMDQEAEEGRNLVQHAMNQSSIIEQTVYSKAESMRNLNHRSQEIGKIVTLMEDLSEQIGLLALNAAIEAARAGDYGRGFAVVAKEVQKLSEQSKVSAGQIGHQIDSIQVETKQAVDKIEKSRKEVSAGTVVMNKVVHSFEQINTTVQKVYTQMEGVSNSTVSISKDMEQLFTQMESVNDASVNNVMQSKQAVTLTNDQLLIIQDMEKSTIVLTQHSEALEGELAKFQLPQKKTG</sequence>
<evidence type="ECO:0000256" key="7">
    <source>
        <dbReference type="SAM" id="Phobius"/>
    </source>
</evidence>
<evidence type="ECO:0000256" key="6">
    <source>
        <dbReference type="PROSITE-ProRule" id="PRU00284"/>
    </source>
</evidence>
<evidence type="ECO:0000256" key="5">
    <source>
        <dbReference type="ARBA" id="ARBA00029447"/>
    </source>
</evidence>
<dbReference type="InterPro" id="IPR004089">
    <property type="entry name" value="MCPsignal_dom"/>
</dbReference>
<comment type="similarity">
    <text evidence="5">Belongs to the methyl-accepting chemotaxis (MCP) protein family.</text>
</comment>
<feature type="transmembrane region" description="Helical" evidence="7">
    <location>
        <begin position="126"/>
        <end position="144"/>
    </location>
</feature>
<evidence type="ECO:0000259" key="9">
    <source>
        <dbReference type="PROSITE" id="PS50885"/>
    </source>
</evidence>
<keyword evidence="7" id="KW-0812">Transmembrane</keyword>
<keyword evidence="11" id="KW-1185">Reference proteome</keyword>
<feature type="domain" description="Methyl-accepting transducer" evidence="8">
    <location>
        <begin position="220"/>
        <end position="456"/>
    </location>
</feature>
<protein>
    <submittedName>
        <fullName evidence="10">Methyl-accepting chemotaxis protein</fullName>
    </submittedName>
</protein>
<keyword evidence="7" id="KW-1133">Transmembrane helix</keyword>
<accession>A0A553ZU43</accession>
<dbReference type="EMBL" id="VLXZ01000016">
    <property type="protein sequence ID" value="TSB45001.1"/>
    <property type="molecule type" value="Genomic_DNA"/>
</dbReference>
<evidence type="ECO:0000256" key="1">
    <source>
        <dbReference type="ARBA" id="ARBA00004236"/>
    </source>
</evidence>
<evidence type="ECO:0000313" key="10">
    <source>
        <dbReference type="EMBL" id="TSB45001.1"/>
    </source>
</evidence>
<dbReference type="PROSITE" id="PS50111">
    <property type="entry name" value="CHEMOTAXIS_TRANSDUC_2"/>
    <property type="match status" value="1"/>
</dbReference>
<reference evidence="10 11" key="1">
    <citation type="submission" date="2019-07" db="EMBL/GenBank/DDBJ databases">
        <authorList>
            <person name="Park Y.J."/>
            <person name="Jeong S.E."/>
            <person name="Jung H.S."/>
        </authorList>
    </citation>
    <scope>NUCLEOTIDE SEQUENCE [LARGE SCALE GENOMIC DNA]</scope>
    <source>
        <strain evidence="11">P16(2019)</strain>
    </source>
</reference>
<dbReference type="SMART" id="SM00283">
    <property type="entry name" value="MA"/>
    <property type="match status" value="1"/>
</dbReference>
<evidence type="ECO:0000256" key="3">
    <source>
        <dbReference type="ARBA" id="ARBA00023136"/>
    </source>
</evidence>
<dbReference type="PROSITE" id="PS50885">
    <property type="entry name" value="HAMP"/>
    <property type="match status" value="1"/>
</dbReference>
<dbReference type="Gene3D" id="6.10.340.10">
    <property type="match status" value="1"/>
</dbReference>
<dbReference type="SMART" id="SM00304">
    <property type="entry name" value="HAMP"/>
    <property type="match status" value="1"/>
</dbReference>
<dbReference type="GO" id="GO:0005886">
    <property type="term" value="C:plasma membrane"/>
    <property type="evidence" value="ECO:0007669"/>
    <property type="project" value="UniProtKB-SubCell"/>
</dbReference>
<keyword evidence="4 6" id="KW-0807">Transducer</keyword>
<evidence type="ECO:0000259" key="8">
    <source>
        <dbReference type="PROSITE" id="PS50111"/>
    </source>
</evidence>
<gene>
    <name evidence="10" type="ORF">FN960_18695</name>
</gene>
<dbReference type="Pfam" id="PF00672">
    <property type="entry name" value="HAMP"/>
    <property type="match status" value="1"/>
</dbReference>
<dbReference type="Pfam" id="PF00015">
    <property type="entry name" value="MCPsignal"/>
    <property type="match status" value="1"/>
</dbReference>
<dbReference type="GO" id="GO:0007165">
    <property type="term" value="P:signal transduction"/>
    <property type="evidence" value="ECO:0007669"/>
    <property type="project" value="UniProtKB-KW"/>
</dbReference>
<keyword evidence="3 7" id="KW-0472">Membrane</keyword>
<comment type="caution">
    <text evidence="10">The sequence shown here is derived from an EMBL/GenBank/DDBJ whole genome shotgun (WGS) entry which is preliminary data.</text>
</comment>
<dbReference type="SUPFAM" id="SSF58104">
    <property type="entry name" value="Methyl-accepting chemotaxis protein (MCP) signaling domain"/>
    <property type="match status" value="1"/>
</dbReference>
<dbReference type="Proteomes" id="UP000318521">
    <property type="component" value="Unassembled WGS sequence"/>
</dbReference>
<organism evidence="10 11">
    <name type="scientific">Alkalicoccobacillus porphyridii</name>
    <dbReference type="NCBI Taxonomy" id="2597270"/>
    <lineage>
        <taxon>Bacteria</taxon>
        <taxon>Bacillati</taxon>
        <taxon>Bacillota</taxon>
        <taxon>Bacilli</taxon>
        <taxon>Bacillales</taxon>
        <taxon>Bacillaceae</taxon>
        <taxon>Alkalicoccobacillus</taxon>
    </lineage>
</organism>
<evidence type="ECO:0000313" key="11">
    <source>
        <dbReference type="Proteomes" id="UP000318521"/>
    </source>
</evidence>
<dbReference type="InterPro" id="IPR003660">
    <property type="entry name" value="HAMP_dom"/>
</dbReference>
<proteinExistence type="inferred from homology"/>
<keyword evidence="2" id="KW-1003">Cell membrane</keyword>
<comment type="subcellular location">
    <subcellularLocation>
        <location evidence="1">Cell membrane</location>
    </subcellularLocation>
</comment>
<dbReference type="Gene3D" id="1.10.287.950">
    <property type="entry name" value="Methyl-accepting chemotaxis protein"/>
    <property type="match status" value="1"/>
</dbReference>
<dbReference type="CDD" id="cd06225">
    <property type="entry name" value="HAMP"/>
    <property type="match status" value="1"/>
</dbReference>
<evidence type="ECO:0000256" key="4">
    <source>
        <dbReference type="ARBA" id="ARBA00023224"/>
    </source>
</evidence>
<dbReference type="PANTHER" id="PTHR32089:SF112">
    <property type="entry name" value="LYSOZYME-LIKE PROTEIN-RELATED"/>
    <property type="match status" value="1"/>
</dbReference>
<evidence type="ECO:0000256" key="2">
    <source>
        <dbReference type="ARBA" id="ARBA00022475"/>
    </source>
</evidence>
<name>A0A553ZU43_9BACI</name>
<dbReference type="PANTHER" id="PTHR32089">
    <property type="entry name" value="METHYL-ACCEPTING CHEMOTAXIS PROTEIN MCPB"/>
    <property type="match status" value="1"/>
</dbReference>